<organism evidence="1">
    <name type="scientific">Rhodymenia pseudopalmata</name>
    <name type="common">Red alga</name>
    <dbReference type="NCBI Taxonomy" id="31502"/>
    <lineage>
        <taxon>Eukaryota</taxon>
        <taxon>Rhodophyta</taxon>
        <taxon>Florideophyceae</taxon>
        <taxon>Rhodymeniophycidae</taxon>
        <taxon>Rhodymeniales</taxon>
        <taxon>Rhodymeniaceae</taxon>
        <taxon>Rhodymenia</taxon>
    </lineage>
</organism>
<dbReference type="NCBIfam" id="TIGR01683">
    <property type="entry name" value="thiS"/>
    <property type="match status" value="1"/>
</dbReference>
<evidence type="ECO:0000313" key="1">
    <source>
        <dbReference type="EMBL" id="AOM64427.1"/>
    </source>
</evidence>
<name>A0A1C9C7R9_RHOPU</name>
<protein>
    <submittedName>
        <fullName evidence="1">Thiamine biosynthesis protein S</fullName>
    </submittedName>
</protein>
<reference evidence="1" key="1">
    <citation type="journal article" date="2016" name="BMC Biol.">
        <title>Parallel evolution of highly conserved plastid genome architecture in red seaweeds and seed plants.</title>
        <authorList>
            <person name="Lee J."/>
            <person name="Cho C.H."/>
            <person name="Park S.I."/>
            <person name="Choi J.W."/>
            <person name="Song H.S."/>
            <person name="West J.A."/>
            <person name="Bhattacharya D."/>
            <person name="Yoon H.S."/>
        </authorList>
    </citation>
    <scope>NUCLEOTIDE SEQUENCE</scope>
</reference>
<dbReference type="Pfam" id="PF02597">
    <property type="entry name" value="ThiS"/>
    <property type="match status" value="1"/>
</dbReference>
<dbReference type="GeneID" id="29069552"/>
<dbReference type="InterPro" id="IPR016155">
    <property type="entry name" value="Mopterin_synth/thiamin_S_b"/>
</dbReference>
<geneLocation type="plastid" evidence="1"/>
<keyword evidence="1" id="KW-0934">Plastid</keyword>
<dbReference type="CDD" id="cd00565">
    <property type="entry name" value="Ubl_ThiS"/>
    <property type="match status" value="1"/>
</dbReference>
<dbReference type="Gene3D" id="3.10.20.30">
    <property type="match status" value="1"/>
</dbReference>
<accession>A0A1C9C7R9</accession>
<dbReference type="PANTHER" id="PTHR34472:SF1">
    <property type="entry name" value="SULFUR CARRIER PROTEIN THIS"/>
    <property type="match status" value="1"/>
</dbReference>
<dbReference type="RefSeq" id="YP_009293745.1">
    <property type="nucleotide sequence ID" value="NC_031144.1"/>
</dbReference>
<dbReference type="InterPro" id="IPR003749">
    <property type="entry name" value="ThiS/MoaD-like"/>
</dbReference>
<dbReference type="EMBL" id="KX284709">
    <property type="protein sequence ID" value="AOM64427.1"/>
    <property type="molecule type" value="Genomic_DNA"/>
</dbReference>
<proteinExistence type="predicted"/>
<dbReference type="AlphaFoldDB" id="A0A1C9C7R9"/>
<dbReference type="SUPFAM" id="SSF54285">
    <property type="entry name" value="MoaD/ThiS"/>
    <property type="match status" value="1"/>
</dbReference>
<gene>
    <name evidence="1" type="primary">thiS</name>
    <name evidence="1" type="ORF">Rhodyp_149</name>
</gene>
<dbReference type="InterPro" id="IPR010035">
    <property type="entry name" value="Thi_S"/>
</dbReference>
<dbReference type="InterPro" id="IPR012675">
    <property type="entry name" value="Beta-grasp_dom_sf"/>
</dbReference>
<sequence>MSYNIVFINGKAFNCSDSMSLKDLLIYLDFNINLIAVEYNYRVLNSDSFHEIFLDQHDRIEIITIVGGG</sequence>
<dbReference type="PANTHER" id="PTHR34472">
    <property type="entry name" value="SULFUR CARRIER PROTEIN THIS"/>
    <property type="match status" value="1"/>
</dbReference>